<dbReference type="GO" id="GO:0016020">
    <property type="term" value="C:membrane"/>
    <property type="evidence" value="ECO:0007669"/>
    <property type="project" value="UniProtKB-SubCell"/>
</dbReference>
<name>A0A6J7P202_9ZZZZ</name>
<dbReference type="InterPro" id="IPR017475">
    <property type="entry name" value="EPS_sugar_tfrase"/>
</dbReference>
<gene>
    <name evidence="8" type="ORF">UFOPK3992_00531</name>
</gene>
<keyword evidence="5 6" id="KW-0472">Membrane</keyword>
<reference evidence="8" key="1">
    <citation type="submission" date="2020-05" db="EMBL/GenBank/DDBJ databases">
        <authorList>
            <person name="Chiriac C."/>
            <person name="Salcher M."/>
            <person name="Ghai R."/>
            <person name="Kavagutti S V."/>
        </authorList>
    </citation>
    <scope>NUCLEOTIDE SEQUENCE</scope>
</reference>
<feature type="domain" description="Bacterial sugar transferase" evidence="7">
    <location>
        <begin position="306"/>
        <end position="492"/>
    </location>
</feature>
<evidence type="ECO:0000313" key="8">
    <source>
        <dbReference type="EMBL" id="CAB4999251.1"/>
    </source>
</evidence>
<evidence type="ECO:0000256" key="3">
    <source>
        <dbReference type="ARBA" id="ARBA00022692"/>
    </source>
</evidence>
<sequence>MSHDLSADLPVTSLVDAPVRNAVSAVLAPPGKALSDAVTPEASQSNPLAPYLRRVIALDVLLVLCALSTAVVAALNGGISEMPISSVGVVAASWALALIFGGCYRLRYLATGVEEFRRLTAAALVALSLVAVLNLFGIRPLDRLFVTLAIAFGLVLLLLGRHLMRLWLRGRWRTGLCQLRVLVIGNTASVRPMISALSSDAQARYRVVGVVPPPLSSIGPEAWAQAVAASIEVGAADVVAIARPGAFPAESVKALAWHLDPQRVSLMISSTETDLAGPRLTRTPVAGMQMIQLDEPQLGSALTIAKRVTDLMVALALIVLLSPLLLLIALVISMTSRGSAIHVQERMGWHGQPFRMLKFRTMRQGSHEQRHLILGQPDDQIALRYQHDPRITRVGRVLRRWSLDELPQLFNVVGGSMSLVGPRPMLEEELELLAPADHQRHLIKPGVTGLWQVSGRKDVQWDERIRLDLWYVAHWSPALDLVIVLRTAKAVLAGGGAY</sequence>
<dbReference type="EMBL" id="CAFBOZ010000057">
    <property type="protein sequence ID" value="CAB4999251.1"/>
    <property type="molecule type" value="Genomic_DNA"/>
</dbReference>
<evidence type="ECO:0000256" key="2">
    <source>
        <dbReference type="ARBA" id="ARBA00022679"/>
    </source>
</evidence>
<keyword evidence="2" id="KW-0808">Transferase</keyword>
<evidence type="ECO:0000256" key="5">
    <source>
        <dbReference type="ARBA" id="ARBA00023136"/>
    </source>
</evidence>
<feature type="transmembrane region" description="Helical" evidence="6">
    <location>
        <begin position="119"/>
        <end position="138"/>
    </location>
</feature>
<feature type="transmembrane region" description="Helical" evidence="6">
    <location>
        <begin position="55"/>
        <end position="75"/>
    </location>
</feature>
<evidence type="ECO:0000256" key="1">
    <source>
        <dbReference type="ARBA" id="ARBA00004141"/>
    </source>
</evidence>
<keyword evidence="3 6" id="KW-0812">Transmembrane</keyword>
<dbReference type="PANTHER" id="PTHR30576:SF10">
    <property type="entry name" value="SLL5057 PROTEIN"/>
    <property type="match status" value="1"/>
</dbReference>
<dbReference type="PANTHER" id="PTHR30576">
    <property type="entry name" value="COLANIC BIOSYNTHESIS UDP-GLUCOSE LIPID CARRIER TRANSFERASE"/>
    <property type="match status" value="1"/>
</dbReference>
<comment type="subcellular location">
    <subcellularLocation>
        <location evidence="1">Membrane</location>
        <topology evidence="1">Multi-pass membrane protein</topology>
    </subcellularLocation>
</comment>
<feature type="transmembrane region" description="Helical" evidence="6">
    <location>
        <begin position="87"/>
        <end position="107"/>
    </location>
</feature>
<dbReference type="NCBIfam" id="TIGR03025">
    <property type="entry name" value="EPS_sugtrans"/>
    <property type="match status" value="1"/>
</dbReference>
<evidence type="ECO:0000256" key="4">
    <source>
        <dbReference type="ARBA" id="ARBA00022989"/>
    </source>
</evidence>
<organism evidence="8">
    <name type="scientific">freshwater metagenome</name>
    <dbReference type="NCBI Taxonomy" id="449393"/>
    <lineage>
        <taxon>unclassified sequences</taxon>
        <taxon>metagenomes</taxon>
        <taxon>ecological metagenomes</taxon>
    </lineage>
</organism>
<evidence type="ECO:0000259" key="7">
    <source>
        <dbReference type="Pfam" id="PF02397"/>
    </source>
</evidence>
<feature type="transmembrane region" description="Helical" evidence="6">
    <location>
        <begin position="144"/>
        <end position="164"/>
    </location>
</feature>
<keyword evidence="4 6" id="KW-1133">Transmembrane helix</keyword>
<dbReference type="AlphaFoldDB" id="A0A6J7P202"/>
<dbReference type="GO" id="GO:0016780">
    <property type="term" value="F:phosphotransferase activity, for other substituted phosphate groups"/>
    <property type="evidence" value="ECO:0007669"/>
    <property type="project" value="TreeGrafter"/>
</dbReference>
<feature type="transmembrane region" description="Helical" evidence="6">
    <location>
        <begin position="311"/>
        <end position="332"/>
    </location>
</feature>
<dbReference type="InterPro" id="IPR003362">
    <property type="entry name" value="Bact_transf"/>
</dbReference>
<accession>A0A6J7P202</accession>
<dbReference type="Pfam" id="PF02397">
    <property type="entry name" value="Bac_transf"/>
    <property type="match status" value="1"/>
</dbReference>
<evidence type="ECO:0000256" key="6">
    <source>
        <dbReference type="SAM" id="Phobius"/>
    </source>
</evidence>
<proteinExistence type="predicted"/>
<protein>
    <submittedName>
        <fullName evidence="8">Unannotated protein</fullName>
    </submittedName>
</protein>